<dbReference type="AlphaFoldDB" id="A0A4Y7SBS1"/>
<gene>
    <name evidence="1" type="ORF">FA13DRAFT_509973</name>
</gene>
<proteinExistence type="predicted"/>
<reference evidence="1 2" key="1">
    <citation type="journal article" date="2019" name="Nat. Ecol. Evol.">
        <title>Megaphylogeny resolves global patterns of mushroom evolution.</title>
        <authorList>
            <person name="Varga T."/>
            <person name="Krizsan K."/>
            <person name="Foldi C."/>
            <person name="Dima B."/>
            <person name="Sanchez-Garcia M."/>
            <person name="Sanchez-Ramirez S."/>
            <person name="Szollosi G.J."/>
            <person name="Szarkandi J.G."/>
            <person name="Papp V."/>
            <person name="Albert L."/>
            <person name="Andreopoulos W."/>
            <person name="Angelini C."/>
            <person name="Antonin V."/>
            <person name="Barry K.W."/>
            <person name="Bougher N.L."/>
            <person name="Buchanan P."/>
            <person name="Buyck B."/>
            <person name="Bense V."/>
            <person name="Catcheside P."/>
            <person name="Chovatia M."/>
            <person name="Cooper J."/>
            <person name="Damon W."/>
            <person name="Desjardin D."/>
            <person name="Finy P."/>
            <person name="Geml J."/>
            <person name="Haridas S."/>
            <person name="Hughes K."/>
            <person name="Justo A."/>
            <person name="Karasinski D."/>
            <person name="Kautmanova I."/>
            <person name="Kiss B."/>
            <person name="Kocsube S."/>
            <person name="Kotiranta H."/>
            <person name="LaButti K.M."/>
            <person name="Lechner B.E."/>
            <person name="Liimatainen K."/>
            <person name="Lipzen A."/>
            <person name="Lukacs Z."/>
            <person name="Mihaltcheva S."/>
            <person name="Morgado L.N."/>
            <person name="Niskanen T."/>
            <person name="Noordeloos M.E."/>
            <person name="Ohm R.A."/>
            <person name="Ortiz-Santana B."/>
            <person name="Ovrebo C."/>
            <person name="Racz N."/>
            <person name="Riley R."/>
            <person name="Savchenko A."/>
            <person name="Shiryaev A."/>
            <person name="Soop K."/>
            <person name="Spirin V."/>
            <person name="Szebenyi C."/>
            <person name="Tomsovsky M."/>
            <person name="Tulloss R.E."/>
            <person name="Uehling J."/>
            <person name="Grigoriev I.V."/>
            <person name="Vagvolgyi C."/>
            <person name="Papp T."/>
            <person name="Martin F.M."/>
            <person name="Miettinen O."/>
            <person name="Hibbett D.S."/>
            <person name="Nagy L.G."/>
        </authorList>
    </citation>
    <scope>NUCLEOTIDE SEQUENCE [LARGE SCALE GENOMIC DNA]</scope>
    <source>
        <strain evidence="1 2">FP101781</strain>
    </source>
</reference>
<comment type="caution">
    <text evidence="1">The sequence shown here is derived from an EMBL/GenBank/DDBJ whole genome shotgun (WGS) entry which is preliminary data.</text>
</comment>
<accession>A0A4Y7SBS1</accession>
<evidence type="ECO:0000313" key="1">
    <source>
        <dbReference type="EMBL" id="TEB18988.1"/>
    </source>
</evidence>
<sequence>MIIFGVRAQVGLLPPIPESIRGDVPKMADWIHTLVMSMGLDIKYTNEWDCFICGMAPERTVGLNLRHQT</sequence>
<keyword evidence="2" id="KW-1185">Reference proteome</keyword>
<evidence type="ECO:0000313" key="2">
    <source>
        <dbReference type="Proteomes" id="UP000298030"/>
    </source>
</evidence>
<name>A0A4Y7SBS1_COPMI</name>
<dbReference type="EMBL" id="QPFP01000213">
    <property type="protein sequence ID" value="TEB18988.1"/>
    <property type="molecule type" value="Genomic_DNA"/>
</dbReference>
<dbReference type="Proteomes" id="UP000298030">
    <property type="component" value="Unassembled WGS sequence"/>
</dbReference>
<organism evidence="1 2">
    <name type="scientific">Coprinellus micaceus</name>
    <name type="common">Glistening ink-cap mushroom</name>
    <name type="synonym">Coprinus micaceus</name>
    <dbReference type="NCBI Taxonomy" id="71717"/>
    <lineage>
        <taxon>Eukaryota</taxon>
        <taxon>Fungi</taxon>
        <taxon>Dikarya</taxon>
        <taxon>Basidiomycota</taxon>
        <taxon>Agaricomycotina</taxon>
        <taxon>Agaricomycetes</taxon>
        <taxon>Agaricomycetidae</taxon>
        <taxon>Agaricales</taxon>
        <taxon>Agaricineae</taxon>
        <taxon>Psathyrellaceae</taxon>
        <taxon>Coprinellus</taxon>
    </lineage>
</organism>
<protein>
    <submittedName>
        <fullName evidence="1">Uncharacterized protein</fullName>
    </submittedName>
</protein>